<sequence>MPGAFSVRKVILFCRTHLRRCGTLQTLSGVTGDPKPVGGCCVEVDCLGAVLVLRVAACGSPVVVVTVLSIDMSYFAACSQVFHCSRGVLCGHLGPLWDVESRPRMALHRRGLCGREHAYLGPFLLRFSKISFSLLLMFFTFVLH</sequence>
<reference evidence="1 2" key="1">
    <citation type="journal article" date="2020" name="Phytopathology">
        <title>Genome Sequence Resources of Colletotrichum truncatum, C. plurivorum, C. musicola, and C. sojae: Four Species Pathogenic to Soybean (Glycine max).</title>
        <authorList>
            <person name="Rogerio F."/>
            <person name="Boufleur T.R."/>
            <person name="Ciampi-Guillardi M."/>
            <person name="Sukno S.A."/>
            <person name="Thon M.R."/>
            <person name="Massola Junior N.S."/>
            <person name="Baroncelli R."/>
        </authorList>
    </citation>
    <scope>NUCLEOTIDE SEQUENCE [LARGE SCALE GENOMIC DNA]</scope>
    <source>
        <strain evidence="1 2">CMES1059</strain>
    </source>
</reference>
<organism evidence="1 2">
    <name type="scientific">Colletotrichum truncatum</name>
    <name type="common">Anthracnose fungus</name>
    <name type="synonym">Colletotrichum capsici</name>
    <dbReference type="NCBI Taxonomy" id="5467"/>
    <lineage>
        <taxon>Eukaryota</taxon>
        <taxon>Fungi</taxon>
        <taxon>Dikarya</taxon>
        <taxon>Ascomycota</taxon>
        <taxon>Pezizomycotina</taxon>
        <taxon>Sordariomycetes</taxon>
        <taxon>Hypocreomycetidae</taxon>
        <taxon>Glomerellales</taxon>
        <taxon>Glomerellaceae</taxon>
        <taxon>Colletotrichum</taxon>
        <taxon>Colletotrichum truncatum species complex</taxon>
    </lineage>
</organism>
<evidence type="ECO:0000313" key="1">
    <source>
        <dbReference type="EMBL" id="KAL0935754.1"/>
    </source>
</evidence>
<evidence type="ECO:0000313" key="2">
    <source>
        <dbReference type="Proteomes" id="UP000805649"/>
    </source>
</evidence>
<name>A0ACC3YV73_COLTU</name>
<accession>A0ACC3YV73</accession>
<protein>
    <submittedName>
        <fullName evidence="1">Uncharacterized protein</fullName>
    </submittedName>
</protein>
<gene>
    <name evidence="1" type="ORF">CTRU02_210345</name>
</gene>
<dbReference type="Proteomes" id="UP000805649">
    <property type="component" value="Unassembled WGS sequence"/>
</dbReference>
<dbReference type="EMBL" id="VUJX02000006">
    <property type="protein sequence ID" value="KAL0935754.1"/>
    <property type="molecule type" value="Genomic_DNA"/>
</dbReference>
<comment type="caution">
    <text evidence="1">The sequence shown here is derived from an EMBL/GenBank/DDBJ whole genome shotgun (WGS) entry which is preliminary data.</text>
</comment>
<keyword evidence="2" id="KW-1185">Reference proteome</keyword>
<proteinExistence type="predicted"/>